<dbReference type="Pfam" id="PF01568">
    <property type="entry name" value="Molydop_binding"/>
    <property type="match status" value="1"/>
</dbReference>
<evidence type="ECO:0000256" key="3">
    <source>
        <dbReference type="ARBA" id="ARBA00023004"/>
    </source>
</evidence>
<evidence type="ECO:0008006" key="9">
    <source>
        <dbReference type="Google" id="ProtNLM"/>
    </source>
</evidence>
<reference evidence="8" key="2">
    <citation type="submission" date="2019-01" db="EMBL/GenBank/DDBJ databases">
        <title>Genome sequence of Desulfonema ishimotonii strain Tokyo 01.</title>
        <authorList>
            <person name="Fukui M."/>
        </authorList>
    </citation>
    <scope>NUCLEOTIDE SEQUENCE [LARGE SCALE GENOMIC DNA]</scope>
    <source>
        <strain evidence="8">Tokyo 01</strain>
    </source>
</reference>
<dbReference type="InterPro" id="IPR050612">
    <property type="entry name" value="Prok_Mopterin_Oxidored"/>
</dbReference>
<dbReference type="PROSITE" id="PS51669">
    <property type="entry name" value="4FE4S_MOW_BIS_MGD"/>
    <property type="match status" value="1"/>
</dbReference>
<dbReference type="SUPFAM" id="SSF53706">
    <property type="entry name" value="Formate dehydrogenase/DMSO reductase, domains 1-3"/>
    <property type="match status" value="1"/>
</dbReference>
<dbReference type="SUPFAM" id="SSF50692">
    <property type="entry name" value="ADC-like"/>
    <property type="match status" value="1"/>
</dbReference>
<dbReference type="PROSITE" id="PS51379">
    <property type="entry name" value="4FE4S_FER_2"/>
    <property type="match status" value="2"/>
</dbReference>
<dbReference type="Pfam" id="PF00384">
    <property type="entry name" value="Molybdopterin"/>
    <property type="match status" value="1"/>
</dbReference>
<dbReference type="Gene3D" id="3.40.50.740">
    <property type="match status" value="1"/>
</dbReference>
<evidence type="ECO:0000256" key="4">
    <source>
        <dbReference type="ARBA" id="ARBA00023014"/>
    </source>
</evidence>
<comment type="caution">
    <text evidence="7">The sequence shown here is derived from an EMBL/GenBank/DDBJ whole genome shotgun (WGS) entry which is preliminary data.</text>
</comment>
<dbReference type="InterPro" id="IPR006656">
    <property type="entry name" value="Mopterin_OxRdtase"/>
</dbReference>
<dbReference type="PROSITE" id="PS51257">
    <property type="entry name" value="PROKAR_LIPOPROTEIN"/>
    <property type="match status" value="1"/>
</dbReference>
<dbReference type="EMBL" id="BEXT01000001">
    <property type="protein sequence ID" value="GBC59793.1"/>
    <property type="molecule type" value="Genomic_DNA"/>
</dbReference>
<dbReference type="InterPro" id="IPR006963">
    <property type="entry name" value="Mopterin_OxRdtase_4Fe-4S_dom"/>
</dbReference>
<dbReference type="GO" id="GO:0016491">
    <property type="term" value="F:oxidoreductase activity"/>
    <property type="evidence" value="ECO:0007669"/>
    <property type="project" value="UniProtKB-KW"/>
</dbReference>
<feature type="domain" description="4Fe-4S ferredoxin-type" evidence="5">
    <location>
        <begin position="757"/>
        <end position="787"/>
    </location>
</feature>
<dbReference type="CDD" id="cd10551">
    <property type="entry name" value="PsrB"/>
    <property type="match status" value="1"/>
</dbReference>
<sequence>MDRRTFLKIAGIGSLSVATGCSSDADKNLYSLVQAPDDMVTGKAAWYASTCRECPAGCGVIARNREGRVVKLEGNPLHPVNRGKLCMRGQAALQGVYNPDRLTKPLIRSGDRWQAISCAEAEAMIAERAADAEGKTRLLTEVVGDPTLDVMSDFLKTVKSPAPLMFEPYAYESLKTANKLTFGVDGLCAYHIQDADLLLCFGADFLETWLSPVEYARKFKEMHGYRDGRKGLFFHVSPWQSLTAANADQWFACAPGAEAAVVLGCIRESLSAGKGGGLPEDIRSSLWELSDAYTPETVAELSGIAPDAFKKLTAHLIRAEKPLVLGQGMAGSGRGALQTNVAANLLNLVLDPSLSRIDFVNRHRVERAARRSEIDGFFKGLEDENVTLLLLNNVNPVFALPATKGVAETLARASFFTVSFSNFMDEASAHADLIFPVRLPIERWGEYSGKGNIVSTLQPAMGDLTGAPALCEVLMRVTPSGSPGKDAARTAVYDHLLARKTVQNPKEWLLALQRGGVFDSPETEALLPDWDFSWESIQVFEDLPKTLRREHAEFSFIAAPSLRFFDGRGANKPWLSELPDPLTKVAWQSPVLMHPDTLSRNGIRTGDLLEISTDQGNITAPAYGFPGMRPEVLVMAVGQGRETYGRYAKGYGSNPLALLPDRLNLLSGGPDFAADSVRVRKAGKRMALAHTDGSKTQHGRKIALSVGLHDLSAHDDHARHAEGFAMHDFPMTLPLPEGYEPHRDLYPPHEHQDGYRWGMVVDLDRCIGCGACSVACYAENNIGVVGEERIIGGREMSWIRIERYHDPENMNKIIFLPMMCQHCDNAPCESVCPVYAPHHGKEGMNNQIYNRCIGTRYCAQNCPYKVRRFNWFEWDRPAPLPLQLNPDVTVRMKGVMEKCSFCIQRVKAAHGIAKNENRRITDGEVLPACVQTCPTGALVFGNLADKNSRVRQMADDRRAYQVMGYLNTKTAVIYLKKVVQEV</sequence>
<keyword evidence="2" id="KW-0479">Metal-binding</keyword>
<name>A0A401FS66_9BACT</name>
<feature type="domain" description="4Fe-4S ferredoxin-type" evidence="5">
    <location>
        <begin position="811"/>
        <end position="842"/>
    </location>
</feature>
<keyword evidence="8" id="KW-1185">Reference proteome</keyword>
<dbReference type="InterPro" id="IPR017896">
    <property type="entry name" value="4Fe4S_Fe-S-bd"/>
</dbReference>
<dbReference type="OrthoDB" id="9789030at2"/>
<dbReference type="Gene3D" id="2.40.40.20">
    <property type="match status" value="1"/>
</dbReference>
<gene>
    <name evidence="7" type="ORF">DENIS_0734</name>
</gene>
<evidence type="ECO:0000256" key="1">
    <source>
        <dbReference type="ARBA" id="ARBA00010312"/>
    </source>
</evidence>
<evidence type="ECO:0000256" key="2">
    <source>
        <dbReference type="ARBA" id="ARBA00022723"/>
    </source>
</evidence>
<dbReference type="Proteomes" id="UP000288096">
    <property type="component" value="Unassembled WGS sequence"/>
</dbReference>
<dbReference type="InterPro" id="IPR009010">
    <property type="entry name" value="Asp_de-COase-like_dom_sf"/>
</dbReference>
<organism evidence="7 8">
    <name type="scientific">Desulfonema ishimotonii</name>
    <dbReference type="NCBI Taxonomy" id="45657"/>
    <lineage>
        <taxon>Bacteria</taxon>
        <taxon>Pseudomonadati</taxon>
        <taxon>Thermodesulfobacteriota</taxon>
        <taxon>Desulfobacteria</taxon>
        <taxon>Desulfobacterales</taxon>
        <taxon>Desulfococcaceae</taxon>
        <taxon>Desulfonema</taxon>
    </lineage>
</organism>
<accession>A0A401FS66</accession>
<dbReference type="RefSeq" id="WP_124327274.1">
    <property type="nucleotide sequence ID" value="NZ_BEXT01000001.1"/>
</dbReference>
<keyword evidence="3" id="KW-0408">Iron</keyword>
<dbReference type="GO" id="GO:0043546">
    <property type="term" value="F:molybdopterin cofactor binding"/>
    <property type="evidence" value="ECO:0007669"/>
    <property type="project" value="InterPro"/>
</dbReference>
<dbReference type="SUPFAM" id="SSF54862">
    <property type="entry name" value="4Fe-4S ferredoxins"/>
    <property type="match status" value="1"/>
</dbReference>
<feature type="domain" description="4Fe-4S Mo/W bis-MGD-type" evidence="6">
    <location>
        <begin position="44"/>
        <end position="100"/>
    </location>
</feature>
<dbReference type="GO" id="GO:0051539">
    <property type="term" value="F:4 iron, 4 sulfur cluster binding"/>
    <property type="evidence" value="ECO:0007669"/>
    <property type="project" value="UniProtKB-KW"/>
</dbReference>
<reference evidence="8" key="1">
    <citation type="submission" date="2017-11" db="EMBL/GenBank/DDBJ databases">
        <authorList>
            <person name="Watanabe M."/>
            <person name="Kojima H."/>
        </authorList>
    </citation>
    <scope>NUCLEOTIDE SEQUENCE [LARGE SCALE GENOMIC DNA]</scope>
    <source>
        <strain evidence="8">Tokyo 01</strain>
    </source>
</reference>
<dbReference type="Pfam" id="PF04879">
    <property type="entry name" value="Molybdop_Fe4S4"/>
    <property type="match status" value="1"/>
</dbReference>
<dbReference type="Pfam" id="PF12838">
    <property type="entry name" value="Fer4_7"/>
    <property type="match status" value="1"/>
</dbReference>
<keyword evidence="4" id="KW-0411">Iron-sulfur</keyword>
<dbReference type="AlphaFoldDB" id="A0A401FS66"/>
<proteinExistence type="inferred from homology"/>
<comment type="similarity">
    <text evidence="1">Belongs to the prokaryotic molybdopterin-containing oxidoreductase family.</text>
</comment>
<dbReference type="Gene3D" id="3.30.70.20">
    <property type="match status" value="2"/>
</dbReference>
<dbReference type="Gene3D" id="3.40.228.10">
    <property type="entry name" value="Dimethylsulfoxide Reductase, domain 2"/>
    <property type="match status" value="1"/>
</dbReference>
<dbReference type="Gene3D" id="3.30.200.210">
    <property type="match status" value="1"/>
</dbReference>
<dbReference type="GO" id="GO:0046872">
    <property type="term" value="F:metal ion binding"/>
    <property type="evidence" value="ECO:0007669"/>
    <property type="project" value="UniProtKB-KW"/>
</dbReference>
<evidence type="ECO:0000259" key="5">
    <source>
        <dbReference type="PROSITE" id="PS51379"/>
    </source>
</evidence>
<dbReference type="SMART" id="SM00926">
    <property type="entry name" value="Molybdop_Fe4S4"/>
    <property type="match status" value="1"/>
</dbReference>
<evidence type="ECO:0000313" key="7">
    <source>
        <dbReference type="EMBL" id="GBC59793.1"/>
    </source>
</evidence>
<protein>
    <recommendedName>
        <fullName evidence="9">Molybdopterin oxidoreductase</fullName>
    </recommendedName>
</protein>
<evidence type="ECO:0000313" key="8">
    <source>
        <dbReference type="Proteomes" id="UP000288096"/>
    </source>
</evidence>
<dbReference type="PANTHER" id="PTHR43742">
    <property type="entry name" value="TRIMETHYLAMINE-N-OXIDE REDUCTASE"/>
    <property type="match status" value="1"/>
</dbReference>
<dbReference type="InterPro" id="IPR006657">
    <property type="entry name" value="MoPterin_dinucl-bd_dom"/>
</dbReference>
<evidence type="ECO:0000259" key="6">
    <source>
        <dbReference type="PROSITE" id="PS51669"/>
    </source>
</evidence>